<name>A0ABU1IDA8_9BURK</name>
<evidence type="ECO:0000313" key="1">
    <source>
        <dbReference type="EMBL" id="MDR6215221.1"/>
    </source>
</evidence>
<dbReference type="SUPFAM" id="SSF52151">
    <property type="entry name" value="FabD/lysophospholipase-like"/>
    <property type="match status" value="1"/>
</dbReference>
<proteinExistence type="predicted"/>
<dbReference type="EMBL" id="JAVIZX010000001">
    <property type="protein sequence ID" value="MDR6215221.1"/>
    <property type="molecule type" value="Genomic_DNA"/>
</dbReference>
<reference evidence="1 2" key="1">
    <citation type="submission" date="2023-08" db="EMBL/GenBank/DDBJ databases">
        <title>Functional and genomic diversity of the sorghum phyllosphere microbiome.</title>
        <authorList>
            <person name="Shade A."/>
        </authorList>
    </citation>
    <scope>NUCLEOTIDE SEQUENCE [LARGE SCALE GENOMIC DNA]</scope>
    <source>
        <strain evidence="1 2">SORGH_AS_0335</strain>
    </source>
</reference>
<accession>A0ABU1IDA8</accession>
<sequence length="394" mass="42802">MSGLKALRIHAGPAARRHIEQQGLQPADVGVIPAAAGGPKGLILGPLDRFLFGHWLPQSHQPVHLVGASIGAWRMATACLPDNIAGWARLEHDYIHQHYDVPPGARRPSAAHVSERFGQTLQAFYAGQVPDVLAHPRYRLHIVTSRGRQLLAREHRWATPLGYLGAFASNAVHRRALGWWLERVVFSSPGPAAAGATAGGAAPLPFDARDLPTRQVALHEDNFLPALQASCSIPFVLQAVHDIPGAPRGAYWDGGITDYHLHLRYGSQDAIDSIAACAIRTGAGGQNGLNPSAPLVLYPHFQHRVVPGWLDKGLRWRHGSTPALDRMVVLSPSAEWVATLPRAKLPDRDDFMHYGADTTARAAAWKAATAASQQLADEWAQWLHRPDPSQVQPL</sequence>
<evidence type="ECO:0000313" key="2">
    <source>
        <dbReference type="Proteomes" id="UP001267710"/>
    </source>
</evidence>
<comment type="caution">
    <text evidence="1">The sequence shown here is derived from an EMBL/GenBank/DDBJ whole genome shotgun (WGS) entry which is preliminary data.</text>
</comment>
<protein>
    <recommendedName>
        <fullName evidence="3">Patatin-like phospholipase</fullName>
    </recommendedName>
</protein>
<dbReference type="InterPro" id="IPR016035">
    <property type="entry name" value="Acyl_Trfase/lysoPLipase"/>
</dbReference>
<gene>
    <name evidence="1" type="ORF">QE399_002910</name>
</gene>
<dbReference type="Proteomes" id="UP001267710">
    <property type="component" value="Unassembled WGS sequence"/>
</dbReference>
<keyword evidence="2" id="KW-1185">Reference proteome</keyword>
<organism evidence="1 2">
    <name type="scientific">Paracidovorax wautersii</name>
    <dbReference type="NCBI Taxonomy" id="1177982"/>
    <lineage>
        <taxon>Bacteria</taxon>
        <taxon>Pseudomonadati</taxon>
        <taxon>Pseudomonadota</taxon>
        <taxon>Betaproteobacteria</taxon>
        <taxon>Burkholderiales</taxon>
        <taxon>Comamonadaceae</taxon>
        <taxon>Paracidovorax</taxon>
    </lineage>
</organism>
<evidence type="ECO:0008006" key="3">
    <source>
        <dbReference type="Google" id="ProtNLM"/>
    </source>
</evidence>